<proteinExistence type="predicted"/>
<evidence type="ECO:0000313" key="2">
    <source>
        <dbReference type="Proteomes" id="UP001153712"/>
    </source>
</evidence>
<dbReference type="EMBL" id="OU900099">
    <property type="protein sequence ID" value="CAG9863068.1"/>
    <property type="molecule type" value="Genomic_DNA"/>
</dbReference>
<keyword evidence="2" id="KW-1185">Reference proteome</keyword>
<name>A0A9N9XV08_PHYSR</name>
<protein>
    <submittedName>
        <fullName evidence="1">Uncharacterized protein</fullName>
    </submittedName>
</protein>
<sequence length="137" mass="16516">MHLKLRNKRGILLRTNYLQAPSGNPRPNEPRKGFPQTKIFNFPFDLHPKYVVHRLWKSIHSSRLDFSAFTGGAIVRTCTTPSCLVNSNQCMWYIRFRTEVFIFNFTLSSLRSREPRDWRHGRHRRIYSLHKRSRRRF</sequence>
<accession>A0A9N9XV08</accession>
<dbReference type="Proteomes" id="UP001153712">
    <property type="component" value="Chromosome 6"/>
</dbReference>
<dbReference type="AlphaFoldDB" id="A0A9N9XV08"/>
<evidence type="ECO:0000313" key="1">
    <source>
        <dbReference type="EMBL" id="CAG9863068.1"/>
    </source>
</evidence>
<organism evidence="1 2">
    <name type="scientific">Phyllotreta striolata</name>
    <name type="common">Striped flea beetle</name>
    <name type="synonym">Crioceris striolata</name>
    <dbReference type="NCBI Taxonomy" id="444603"/>
    <lineage>
        <taxon>Eukaryota</taxon>
        <taxon>Metazoa</taxon>
        <taxon>Ecdysozoa</taxon>
        <taxon>Arthropoda</taxon>
        <taxon>Hexapoda</taxon>
        <taxon>Insecta</taxon>
        <taxon>Pterygota</taxon>
        <taxon>Neoptera</taxon>
        <taxon>Endopterygota</taxon>
        <taxon>Coleoptera</taxon>
        <taxon>Polyphaga</taxon>
        <taxon>Cucujiformia</taxon>
        <taxon>Chrysomeloidea</taxon>
        <taxon>Chrysomelidae</taxon>
        <taxon>Galerucinae</taxon>
        <taxon>Alticini</taxon>
        <taxon>Phyllotreta</taxon>
    </lineage>
</organism>
<reference evidence="1" key="1">
    <citation type="submission" date="2022-01" db="EMBL/GenBank/DDBJ databases">
        <authorList>
            <person name="King R."/>
        </authorList>
    </citation>
    <scope>NUCLEOTIDE SEQUENCE</scope>
</reference>
<gene>
    <name evidence="1" type="ORF">PHYEVI_LOCUS9369</name>
</gene>